<dbReference type="GeneID" id="54278425"/>
<accession>A0A6A5Y499</accession>
<name>A0A6A5Y499_9PLEO</name>
<evidence type="ECO:0000313" key="2">
    <source>
        <dbReference type="EMBL" id="KAF2020023.1"/>
    </source>
</evidence>
<proteinExistence type="predicted"/>
<gene>
    <name evidence="2" type="ORF">BU24DRAFT_132364</name>
</gene>
<dbReference type="AlphaFoldDB" id="A0A6A5Y499"/>
<feature type="transmembrane region" description="Helical" evidence="1">
    <location>
        <begin position="75"/>
        <end position="95"/>
    </location>
</feature>
<dbReference type="RefSeq" id="XP_033388362.1">
    <property type="nucleotide sequence ID" value="XM_033521028.1"/>
</dbReference>
<dbReference type="Proteomes" id="UP000799778">
    <property type="component" value="Unassembled WGS sequence"/>
</dbReference>
<protein>
    <submittedName>
        <fullName evidence="2">Uncharacterized protein</fullName>
    </submittedName>
</protein>
<keyword evidence="3" id="KW-1185">Reference proteome</keyword>
<dbReference type="EMBL" id="ML978067">
    <property type="protein sequence ID" value="KAF2020023.1"/>
    <property type="molecule type" value="Genomic_DNA"/>
</dbReference>
<organism evidence="2 3">
    <name type="scientific">Aaosphaeria arxii CBS 175.79</name>
    <dbReference type="NCBI Taxonomy" id="1450172"/>
    <lineage>
        <taxon>Eukaryota</taxon>
        <taxon>Fungi</taxon>
        <taxon>Dikarya</taxon>
        <taxon>Ascomycota</taxon>
        <taxon>Pezizomycotina</taxon>
        <taxon>Dothideomycetes</taxon>
        <taxon>Pleosporomycetidae</taxon>
        <taxon>Pleosporales</taxon>
        <taxon>Pleosporales incertae sedis</taxon>
        <taxon>Aaosphaeria</taxon>
    </lineage>
</organism>
<keyword evidence="1" id="KW-0472">Membrane</keyword>
<feature type="transmembrane region" description="Helical" evidence="1">
    <location>
        <begin position="48"/>
        <end position="68"/>
    </location>
</feature>
<evidence type="ECO:0000256" key="1">
    <source>
        <dbReference type="SAM" id="Phobius"/>
    </source>
</evidence>
<keyword evidence="1" id="KW-1133">Transmembrane helix</keyword>
<reference evidence="2" key="1">
    <citation type="journal article" date="2020" name="Stud. Mycol.">
        <title>101 Dothideomycetes genomes: a test case for predicting lifestyles and emergence of pathogens.</title>
        <authorList>
            <person name="Haridas S."/>
            <person name="Albert R."/>
            <person name="Binder M."/>
            <person name="Bloem J."/>
            <person name="Labutti K."/>
            <person name="Salamov A."/>
            <person name="Andreopoulos B."/>
            <person name="Baker S."/>
            <person name="Barry K."/>
            <person name="Bills G."/>
            <person name="Bluhm B."/>
            <person name="Cannon C."/>
            <person name="Castanera R."/>
            <person name="Culley D."/>
            <person name="Daum C."/>
            <person name="Ezra D."/>
            <person name="Gonzalez J."/>
            <person name="Henrissat B."/>
            <person name="Kuo A."/>
            <person name="Liang C."/>
            <person name="Lipzen A."/>
            <person name="Lutzoni F."/>
            <person name="Magnuson J."/>
            <person name="Mondo S."/>
            <person name="Nolan M."/>
            <person name="Ohm R."/>
            <person name="Pangilinan J."/>
            <person name="Park H.-J."/>
            <person name="Ramirez L."/>
            <person name="Alfaro M."/>
            <person name="Sun H."/>
            <person name="Tritt A."/>
            <person name="Yoshinaga Y."/>
            <person name="Zwiers L.-H."/>
            <person name="Turgeon B."/>
            <person name="Goodwin S."/>
            <person name="Spatafora J."/>
            <person name="Crous P."/>
            <person name="Grigoriev I."/>
        </authorList>
    </citation>
    <scope>NUCLEOTIDE SEQUENCE</scope>
    <source>
        <strain evidence="2">CBS 175.79</strain>
    </source>
</reference>
<keyword evidence="1" id="KW-0812">Transmembrane</keyword>
<evidence type="ECO:0000313" key="3">
    <source>
        <dbReference type="Proteomes" id="UP000799778"/>
    </source>
</evidence>
<sequence length="123" mass="13838">MSGDFALELSLLASIVFSWRSGGGAEQSFSFSFMELWELSFRLAPPRLSIVSLFLLRSLNSFSTIVFVNCCNDAFVFVTVIHYSFLFIIIIIHYVQTVFTELSMHRFAAGRTTELVSTLTTSS</sequence>